<feature type="domain" description="ER-bound oxygenase mpaB/mpaB'/Rubber oxygenase catalytic" evidence="1">
    <location>
        <begin position="103"/>
        <end position="324"/>
    </location>
</feature>
<dbReference type="InterPro" id="IPR037473">
    <property type="entry name" value="Lcp-like"/>
</dbReference>
<keyword evidence="3" id="KW-1185">Reference proteome</keyword>
<name>A0ABY9X1Y6_9BACT</name>
<dbReference type="PANTHER" id="PTHR37539:SF1">
    <property type="entry name" value="ER-BOUND OXYGENASE MPAB_MPAB'_RUBBER OXYGENASE CATALYTIC DOMAIN-CONTAINING PROTEIN"/>
    <property type="match status" value="1"/>
</dbReference>
<dbReference type="Proteomes" id="UP001611383">
    <property type="component" value="Chromosome"/>
</dbReference>
<evidence type="ECO:0000259" key="1">
    <source>
        <dbReference type="Pfam" id="PF09995"/>
    </source>
</evidence>
<dbReference type="EMBL" id="CP043494">
    <property type="protein sequence ID" value="WNG49412.1"/>
    <property type="molecule type" value="Genomic_DNA"/>
</dbReference>
<reference evidence="2 3" key="1">
    <citation type="submission" date="2019-08" db="EMBL/GenBank/DDBJ databases">
        <title>Archangium and Cystobacter genomes.</title>
        <authorList>
            <person name="Chen I.-C.K."/>
            <person name="Wielgoss S."/>
        </authorList>
    </citation>
    <scope>NUCLEOTIDE SEQUENCE [LARGE SCALE GENOMIC DNA]</scope>
    <source>
        <strain evidence="2 3">Cbm 6</strain>
    </source>
</reference>
<gene>
    <name evidence="2" type="ORF">F0U60_38800</name>
</gene>
<evidence type="ECO:0000313" key="3">
    <source>
        <dbReference type="Proteomes" id="UP001611383"/>
    </source>
</evidence>
<accession>A0ABY9X1Y6</accession>
<proteinExistence type="predicted"/>
<dbReference type="InterPro" id="IPR018713">
    <property type="entry name" value="MPAB/Lcp_cat_dom"/>
</dbReference>
<evidence type="ECO:0000313" key="2">
    <source>
        <dbReference type="EMBL" id="WNG49412.1"/>
    </source>
</evidence>
<protein>
    <submittedName>
        <fullName evidence="2">DUF2236 domain-containing protein</fullName>
    </submittedName>
</protein>
<sequence length="384" mass="42271">MFPERYIHTQETRRLFGSRVDRLGAMLNEGDSLADEAAAALSTLSPRLREELICRMTAGDRPPSAPEAVARFFAHVHYVPFWVDDKRCDRGGATLLRTGLFGGFVLAFRSLVMGYCSPAGNKPLTFSGRLKTAAPRRLSETSRFVEAVCLPGGMRPGAPGFASTVRVRLMHAQVRRILSGSPQWNAQAWGVPINQLDMAGTVLLFSLVVVDGLRRLGVQLSPDETEDLMHLWRYNGYVMGVREELLSATENEARPLWELITSTQAPPDEDSVALTEALIQSPRLQAHTPEDVFRAEQAIQLGYGVSRYLIGDEAAEALGYPPSAWRFVGPLLRVLLSGTSQLMRRVPGVDMLALNAGMTYWRRAVSLGLGGNDATFEMPQNLSV</sequence>
<dbReference type="Pfam" id="PF09995">
    <property type="entry name" value="MPAB_Lcp_cat"/>
    <property type="match status" value="1"/>
</dbReference>
<organism evidence="2 3">
    <name type="scientific">Archangium minus</name>
    <dbReference type="NCBI Taxonomy" id="83450"/>
    <lineage>
        <taxon>Bacteria</taxon>
        <taxon>Pseudomonadati</taxon>
        <taxon>Myxococcota</taxon>
        <taxon>Myxococcia</taxon>
        <taxon>Myxococcales</taxon>
        <taxon>Cystobacterineae</taxon>
        <taxon>Archangiaceae</taxon>
        <taxon>Archangium</taxon>
    </lineage>
</organism>
<dbReference type="PANTHER" id="PTHR37539">
    <property type="entry name" value="SECRETED PROTEIN-RELATED"/>
    <property type="match status" value="1"/>
</dbReference>